<dbReference type="InterPro" id="IPR008638">
    <property type="entry name" value="FhaB/CdiA-like_TPS"/>
</dbReference>
<reference evidence="3 4" key="1">
    <citation type="submission" date="2024-05" db="EMBL/GenBank/DDBJ databases">
        <authorList>
            <person name="Park S."/>
        </authorList>
    </citation>
    <scope>NUCLEOTIDE SEQUENCE [LARGE SCALE GENOMIC DNA]</scope>
    <source>
        <strain evidence="3 4">DGU5</strain>
    </source>
</reference>
<evidence type="ECO:0000313" key="3">
    <source>
        <dbReference type="EMBL" id="MEN7538760.1"/>
    </source>
</evidence>
<dbReference type="RefSeq" id="WP_346786223.1">
    <property type="nucleotide sequence ID" value="NZ_JBDLBR010000009.1"/>
</dbReference>
<dbReference type="Pfam" id="PF18676">
    <property type="entry name" value="MBG_2"/>
    <property type="match status" value="7"/>
</dbReference>
<sequence>MTKSTFIAKSLRSAVLLASTAISTAAMANDLPTGGEVAAGSVTIGTPSAGSMAITQNSDRAVVNWTSFSVGEGNTVNIAQPNAQSALLNRVTSDATSVIAGQINANGQVFLINPNGIAITKTGTVNAAAFTASTLDISDRDFMAGRDAITVTAPANVEVMRLRAGLSDLMSPDLADGTLLVAGVAKMDGSDQAALDLTGDGFLRLGLPTGTIDVAGTINADTVVLTAGTARDAARGVVNMSGVINATGVDTKGGVVRLTGDVINLTGAQIDASGTLGGGSIEIGGGYQGTGDLAHATDLNVDAGTVIRADAIERGDGGDVVLWSDHKTAFAGTITARGGAAGGDGGDAEVSGKALLAYEGFTNLLAPKGKTGDLLLDPYNVKISVNADNNSSGFTATGDASVINVGTLTTALASANVTVSTGTGGSHDGNIAVESAINWNAATTLELRAANRIYVNAGITNSADNAGVILRADADGSGNGFVFFSIFPINGSINLSGANSTVDIYYNPTDNSYNPTDYTTPTDFSGSVTAGTFNAWMLVNTLQDLQDISINLSGNYALSKSIDASDTVNWNQGAGFDPIGENGTEFTGKLDGQSNAISNLTINRPDENIVGLFGFARDATIANVGLEGGAITGNGNVGGLVGASSNGTINNAYVTGSVSGGSSVGGSSVGGLVGAINNVTINNAYVTGSVSGGSFVGGLVGSVNNGTISNAYVTGSVSGGSSVGGLVGASSNGTISNAYVTGPVSGGSFVGGLIGNQISGAISNAYWDSYSTGIAAAFGNESGTSSNIVEVTSDPSQSGAGNYAFNQSAYAVFDFTNDWFMINGSTRPFGRWEHSSEITNSHQLQLMAMDLATSYTLGADIDLSATGAVTEGDPASYAGMWTSAGWSPVGDSLDPFTGIFIGQGHAISGLTINRPSTDYNALFGKTSDAWISNVGLNNVSITGRWRTGSLVGQAVQNTQISDVYASGAVEGTSPLLTVVGGLVGQIYDSSIDNAHANVAVTGETNIGGLVGQIVSNASYLTNSYATGSVSGQSTLGGLIGQQDGGNVANVYATGSVSGSADVGGLVGDQVGGYIFKAYWDSYSTGLTAAFGSEGGTNSDIVEVTSDPSQSGAGNYAFNQSTYAVFDFTNDWFMIDGSTRPFGRWEHSTEITNASELQLMVMDLTASYTLGADIDLSATGAATVGDPASYAGMWSSEGWWRIGDTAEPFTGEFNGQGHVISGLTIDHPTSDRIGLFGLANGGAITNVGLENVSIVGRSNFGGLVGLASDLEINNVYVTGSVSGGGYAGGLVGQSLGSTQISHSYSTATVAAGSVAGGLVGLMRNTSSVSNSYATGDVSGDLAIGGLVGAGAGSFTISNSYAAGKVTGNMEVGGLIGGGREGTVTNSYWDSFATTQDNALGKVEDTPITVTSTVTAVTSDPTESDAVNYALKASAWGNFQTTGSSDIDTVGGQDKVWRMYDGYTMPLLKTFMTRLDVTVSGSKTVTYNGQEQSLTPTLETPTGANAALVKGSSQTIRGTNAGTYTAASGFYSEQQGYDLVVSGSGGLTINPAELTVTYTAAAASRTYGDVIATSSGGYGSSGGGNGTLSGTYTASGAVNGEDITGLTTGTASWTSTADQTTGVGKYAITGGGISSNSANYTIKAVQAAANATALTINPAELTVTYTAAAASRSYGDANGTFSGTYEASGAVNGEDITGLTTGTASWTSTADQTTGVGNYAITGGGISSNSANYTVKAAQAAGNANALTITKRAITVTADDLSRSYGEANPALTYKVATGSLVNGDTLSGALATDATATSDVDTYVIDASALEAGGNYDLTVNNGTLTITKRAITVTADDLSRIYGDANPELTYKVTTGSLVNDDVLSGTLSTGADGASNVGSYVIDASALEAGGNYDLTVNNGTLTITKRALTVTYTAKGATSIYGDAPAEVTGEFKSDGLVNGDELTGAASWTTQATGTSSVGNYAITGAGLGASDNYTITAVQADANATALTITKRAITVTADDLSRIYGDANPELTYKVTTGSLVNDDTLSGTLSTGAGVASNVGSYVIDASTLEAGENYDLTFVDGTLVITPRSLTVTYTADSAKIDMGEDMPVLTGGVSSEGLVNGDELTGTANWSTTANADSQMGSYAITGSGIGASDNYELTEQQAEGNATALTIAQPAAPVRTGPTPDMTAGILVNSQAPQASMNVTANSGSQGRSLDSIETYCEDGSC</sequence>
<protein>
    <submittedName>
        <fullName evidence="3">MBG domain-containing protein</fullName>
    </submittedName>
</protein>
<dbReference type="SUPFAM" id="SSF51126">
    <property type="entry name" value="Pectin lyase-like"/>
    <property type="match status" value="1"/>
</dbReference>
<accession>A0ABV0D472</accession>
<evidence type="ECO:0000256" key="1">
    <source>
        <dbReference type="SAM" id="SignalP"/>
    </source>
</evidence>
<evidence type="ECO:0000259" key="2">
    <source>
        <dbReference type="SMART" id="SM00912"/>
    </source>
</evidence>
<gene>
    <name evidence="3" type="ORF">ABDJ38_16425</name>
</gene>
<name>A0ABV0D472_9SPHN</name>
<dbReference type="Gene3D" id="3.30.160.710">
    <property type="match status" value="3"/>
</dbReference>
<organism evidence="3 4">
    <name type="scientific">Aurantiacibacter flavus</name>
    <dbReference type="NCBI Taxonomy" id="3145232"/>
    <lineage>
        <taxon>Bacteria</taxon>
        <taxon>Pseudomonadati</taxon>
        <taxon>Pseudomonadota</taxon>
        <taxon>Alphaproteobacteria</taxon>
        <taxon>Sphingomonadales</taxon>
        <taxon>Erythrobacteraceae</taxon>
        <taxon>Aurantiacibacter</taxon>
    </lineage>
</organism>
<dbReference type="InterPro" id="IPR041286">
    <property type="entry name" value="MBG_2"/>
</dbReference>
<dbReference type="Proteomes" id="UP001484535">
    <property type="component" value="Unassembled WGS sequence"/>
</dbReference>
<evidence type="ECO:0000313" key="4">
    <source>
        <dbReference type="Proteomes" id="UP001484535"/>
    </source>
</evidence>
<dbReference type="Gene3D" id="2.160.20.110">
    <property type="match status" value="4"/>
</dbReference>
<dbReference type="InterPro" id="IPR011493">
    <property type="entry name" value="GLUG"/>
</dbReference>
<feature type="chain" id="PRO_5046749310" evidence="1">
    <location>
        <begin position="29"/>
        <end position="2215"/>
    </location>
</feature>
<dbReference type="Pfam" id="PF05860">
    <property type="entry name" value="TPS"/>
    <property type="match status" value="1"/>
</dbReference>
<comment type="caution">
    <text evidence="3">The sequence shown here is derived from an EMBL/GenBank/DDBJ whole genome shotgun (WGS) entry which is preliminary data.</text>
</comment>
<dbReference type="InterPro" id="IPR011050">
    <property type="entry name" value="Pectin_lyase_fold/virulence"/>
</dbReference>
<dbReference type="Gene3D" id="2.160.20.10">
    <property type="entry name" value="Single-stranded right-handed beta-helix, Pectin lyase-like"/>
    <property type="match status" value="1"/>
</dbReference>
<dbReference type="InterPro" id="IPR012334">
    <property type="entry name" value="Pectin_lyas_fold"/>
</dbReference>
<feature type="signal peptide" evidence="1">
    <location>
        <begin position="1"/>
        <end position="28"/>
    </location>
</feature>
<proteinExistence type="predicted"/>
<keyword evidence="4" id="KW-1185">Reference proteome</keyword>
<feature type="domain" description="Filamentous haemagglutinin FhaB/tRNA nuclease CdiA-like TPS" evidence="2">
    <location>
        <begin position="28"/>
        <end position="141"/>
    </location>
</feature>
<dbReference type="NCBIfam" id="TIGR01901">
    <property type="entry name" value="adhes_NPXG"/>
    <property type="match status" value="1"/>
</dbReference>
<dbReference type="EMBL" id="JBDLBR010000009">
    <property type="protein sequence ID" value="MEN7538760.1"/>
    <property type="molecule type" value="Genomic_DNA"/>
</dbReference>
<dbReference type="Pfam" id="PF07581">
    <property type="entry name" value="Glug"/>
    <property type="match status" value="1"/>
</dbReference>
<dbReference type="SMART" id="SM00912">
    <property type="entry name" value="Haemagg_act"/>
    <property type="match status" value="1"/>
</dbReference>
<keyword evidence="1" id="KW-0732">Signal</keyword>